<comment type="subcellular location">
    <subcellularLocation>
        <location evidence="3">Chromosome</location>
        <location evidence="3">Centromere</location>
        <location evidence="3">Kinetochore</location>
    </subcellularLocation>
    <subcellularLocation>
        <location evidence="2">Cytoplasm</location>
        <location evidence="2">Cytoskeleton</location>
        <location evidence="2">Spindle</location>
    </subcellularLocation>
    <subcellularLocation>
        <location evidence="1">Nucleus</location>
    </subcellularLocation>
</comment>
<comment type="caution">
    <text evidence="19">The sequence shown here is derived from an EMBL/GenBank/DDBJ whole genome shotgun (WGS) entry which is preliminary data.</text>
</comment>
<evidence type="ECO:0000256" key="18">
    <source>
        <dbReference type="SAM" id="MobiDB-lite"/>
    </source>
</evidence>
<evidence type="ECO:0000256" key="8">
    <source>
        <dbReference type="ARBA" id="ARBA00022618"/>
    </source>
</evidence>
<evidence type="ECO:0000256" key="16">
    <source>
        <dbReference type="ARBA" id="ARBA00023328"/>
    </source>
</evidence>
<organism evidence="19 20">
    <name type="scientific">Bondarzewia mesenterica</name>
    <dbReference type="NCBI Taxonomy" id="1095465"/>
    <lineage>
        <taxon>Eukaryota</taxon>
        <taxon>Fungi</taxon>
        <taxon>Dikarya</taxon>
        <taxon>Basidiomycota</taxon>
        <taxon>Agaricomycotina</taxon>
        <taxon>Agaricomycetes</taxon>
        <taxon>Russulales</taxon>
        <taxon>Bondarzewiaceae</taxon>
        <taxon>Bondarzewia</taxon>
    </lineage>
</organism>
<accession>A0A4S4LN92</accession>
<dbReference type="GO" id="GO:0008608">
    <property type="term" value="P:attachment of spindle microtubules to kinetochore"/>
    <property type="evidence" value="ECO:0007669"/>
    <property type="project" value="TreeGrafter"/>
</dbReference>
<reference evidence="19 20" key="1">
    <citation type="submission" date="2019-02" db="EMBL/GenBank/DDBJ databases">
        <title>Genome sequencing of the rare red list fungi Bondarzewia mesenterica.</title>
        <authorList>
            <person name="Buettner E."/>
            <person name="Kellner H."/>
        </authorList>
    </citation>
    <scope>NUCLEOTIDE SEQUENCE [LARGE SCALE GENOMIC DNA]</scope>
    <source>
        <strain evidence="19 20">DSM 108281</strain>
    </source>
</reference>
<keyword evidence="16" id="KW-0137">Centromere</keyword>
<evidence type="ECO:0000256" key="14">
    <source>
        <dbReference type="ARBA" id="ARBA00023242"/>
    </source>
</evidence>
<dbReference type="GO" id="GO:0044732">
    <property type="term" value="C:mitotic spindle pole body"/>
    <property type="evidence" value="ECO:0007669"/>
    <property type="project" value="TreeGrafter"/>
</dbReference>
<dbReference type="OrthoDB" id="3230169at2759"/>
<keyword evidence="15" id="KW-0131">Cell cycle</keyword>
<evidence type="ECO:0000313" key="20">
    <source>
        <dbReference type="Proteomes" id="UP000310158"/>
    </source>
</evidence>
<dbReference type="GO" id="GO:1990023">
    <property type="term" value="C:mitotic spindle midzone"/>
    <property type="evidence" value="ECO:0007669"/>
    <property type="project" value="TreeGrafter"/>
</dbReference>
<evidence type="ECO:0000256" key="7">
    <source>
        <dbReference type="ARBA" id="ARBA00022490"/>
    </source>
</evidence>
<evidence type="ECO:0000256" key="10">
    <source>
        <dbReference type="ARBA" id="ARBA00022776"/>
    </source>
</evidence>
<dbReference type="InterPro" id="IPR013963">
    <property type="entry name" value="DASH_Dad2"/>
</dbReference>
<keyword evidence="6" id="KW-0158">Chromosome</keyword>
<name>A0A4S4LN92_9AGAM</name>
<dbReference type="Proteomes" id="UP000310158">
    <property type="component" value="Unassembled WGS sequence"/>
</dbReference>
<keyword evidence="9" id="KW-0493">Microtubule</keyword>
<evidence type="ECO:0000256" key="1">
    <source>
        <dbReference type="ARBA" id="ARBA00004123"/>
    </source>
</evidence>
<proteinExistence type="inferred from homology"/>
<evidence type="ECO:0000256" key="13">
    <source>
        <dbReference type="ARBA" id="ARBA00023212"/>
    </source>
</evidence>
<dbReference type="GO" id="GO:0000278">
    <property type="term" value="P:mitotic cell cycle"/>
    <property type="evidence" value="ECO:0007669"/>
    <property type="project" value="InterPro"/>
</dbReference>
<feature type="region of interest" description="Disordered" evidence="18">
    <location>
        <begin position="135"/>
        <end position="169"/>
    </location>
</feature>
<evidence type="ECO:0000256" key="3">
    <source>
        <dbReference type="ARBA" id="ARBA00004629"/>
    </source>
</evidence>
<keyword evidence="11" id="KW-0159">Chromosome partition</keyword>
<evidence type="ECO:0000256" key="11">
    <source>
        <dbReference type="ARBA" id="ARBA00022829"/>
    </source>
</evidence>
<dbReference type="GO" id="GO:0042729">
    <property type="term" value="C:DASH complex"/>
    <property type="evidence" value="ECO:0007669"/>
    <property type="project" value="InterPro"/>
</dbReference>
<evidence type="ECO:0000256" key="15">
    <source>
        <dbReference type="ARBA" id="ARBA00023306"/>
    </source>
</evidence>
<evidence type="ECO:0000256" key="17">
    <source>
        <dbReference type="ARBA" id="ARBA00030568"/>
    </source>
</evidence>
<gene>
    <name evidence="19" type="ORF">EW146_g6820</name>
</gene>
<keyword evidence="12" id="KW-0995">Kinetochore</keyword>
<comment type="similarity">
    <text evidence="4">Belongs to the DASH complex DAD2 family.</text>
</comment>
<dbReference type="Pfam" id="PF08654">
    <property type="entry name" value="DASH_Dad2"/>
    <property type="match status" value="1"/>
</dbReference>
<protein>
    <recommendedName>
        <fullName evidence="5">DASH complex subunit DAD2</fullName>
    </recommendedName>
    <alternativeName>
        <fullName evidence="17">Outer kinetochore protein DAD2</fullName>
    </alternativeName>
</protein>
<keyword evidence="8" id="KW-0132">Cell division</keyword>
<sequence length="169" mass="18393">MFDIVDAQDNAASASEAARGLVGSTWEPPRTYQFPPVLEASTMMRQSVASSRSSHVPGQPPNATAMARLLEKKKEHEAVSAFERASGMFLKRIEGLADDCDIMADAGMVHGQVLAQWPQMFRILNTYLASRAQSAEDNLEEPSPLAAGERLVRVPIEELQPTGHAQSES</sequence>
<keyword evidence="7" id="KW-0963">Cytoplasm</keyword>
<evidence type="ECO:0000256" key="6">
    <source>
        <dbReference type="ARBA" id="ARBA00022454"/>
    </source>
</evidence>
<evidence type="ECO:0000256" key="9">
    <source>
        <dbReference type="ARBA" id="ARBA00022701"/>
    </source>
</evidence>
<evidence type="ECO:0000256" key="12">
    <source>
        <dbReference type="ARBA" id="ARBA00022838"/>
    </source>
</evidence>
<evidence type="ECO:0000256" key="4">
    <source>
        <dbReference type="ARBA" id="ARBA00005501"/>
    </source>
</evidence>
<keyword evidence="20" id="KW-1185">Reference proteome</keyword>
<dbReference type="GO" id="GO:0005874">
    <property type="term" value="C:microtubule"/>
    <property type="evidence" value="ECO:0007669"/>
    <property type="project" value="UniProtKB-KW"/>
</dbReference>
<dbReference type="AlphaFoldDB" id="A0A4S4LN92"/>
<dbReference type="PANTHER" id="PTHR28036">
    <property type="entry name" value="DASH COMPLEX SUBUNIT DAD2"/>
    <property type="match status" value="1"/>
</dbReference>
<keyword evidence="10" id="KW-0498">Mitosis</keyword>
<dbReference type="PANTHER" id="PTHR28036:SF1">
    <property type="entry name" value="DASH COMPLEX SUBUNIT DAD2"/>
    <property type="match status" value="1"/>
</dbReference>
<evidence type="ECO:0000313" key="19">
    <source>
        <dbReference type="EMBL" id="THH13387.1"/>
    </source>
</evidence>
<evidence type="ECO:0000256" key="2">
    <source>
        <dbReference type="ARBA" id="ARBA00004186"/>
    </source>
</evidence>
<keyword evidence="13" id="KW-0206">Cytoskeleton</keyword>
<dbReference type="EMBL" id="SGPL01000358">
    <property type="protein sequence ID" value="THH13387.1"/>
    <property type="molecule type" value="Genomic_DNA"/>
</dbReference>
<evidence type="ECO:0000256" key="5">
    <source>
        <dbReference type="ARBA" id="ARBA00020260"/>
    </source>
</evidence>
<keyword evidence="14" id="KW-0539">Nucleus</keyword>
<dbReference type="GO" id="GO:0051301">
    <property type="term" value="P:cell division"/>
    <property type="evidence" value="ECO:0007669"/>
    <property type="project" value="UniProtKB-KW"/>
</dbReference>